<feature type="domain" description="Protein kinase" evidence="3">
    <location>
        <begin position="1"/>
        <end position="190"/>
    </location>
</feature>
<dbReference type="OrthoDB" id="5979581at2759"/>
<dbReference type="Proteomes" id="UP000053237">
    <property type="component" value="Unassembled WGS sequence"/>
</dbReference>
<sequence length="451" mass="52206">MSMLRMSPDASRGISVNKCVSVGLEMLDCIEAFHSHGYVHRDIKASNFASGLPLTSSRRKYYIIDFGLSRQYRIDGKIIPAREKADFRGTSMYASLSAHRRQELSPKDDLWSWFYLLLDFMRGELPWALDAQQKNRQIVLELKEYYTEKKPELLVDGLMGAQHLLAIMRYLLSLKYEESVNYDFIRNTLLKFQPVREPQEDVIGEWEKLESDTDRALVWASKVEETMTKKDPATVFESLYAVAKRFQTFFGCSDLKMEDFFRVQQNVYKLEQLIVQTQLPSPPPIESFSKRRQSEQKLRDEGVKKRREREWKLRQDIEERILKQTRQANSSGDANNATDPSSVSNKDHNGDTHFAIEQVPQEHITLLTKPLIKKLVEMSVSKEECGHVHDHGRNFNFNGEDDPILNSKLGLVFAISLGLHLGRVQDLEAIIDQARNRDHHVQVPMLVFVDL</sequence>
<dbReference type="InterPro" id="IPR011009">
    <property type="entry name" value="Kinase-like_dom_sf"/>
</dbReference>
<protein>
    <recommendedName>
        <fullName evidence="1">Casein kinase I</fullName>
    </recommendedName>
</protein>
<proteinExistence type="predicted"/>
<dbReference type="Pfam" id="PF00069">
    <property type="entry name" value="Pkinase"/>
    <property type="match status" value="1"/>
</dbReference>
<feature type="compositionally biased region" description="Basic and acidic residues" evidence="2">
    <location>
        <begin position="288"/>
        <end position="305"/>
    </location>
</feature>
<gene>
    <name evidence="4" type="ORF">BN9_003730</name>
</gene>
<reference evidence="4 5" key="1">
    <citation type="submission" date="2012-05" db="EMBL/GenBank/DDBJ databases">
        <title>Recombination and specialization in a pathogen metapopulation.</title>
        <authorList>
            <person name="Gardiner A."/>
            <person name="Kemen E."/>
            <person name="Schultz-Larsen T."/>
            <person name="MacLean D."/>
            <person name="Van Oosterhout C."/>
            <person name="Jones J.D.G."/>
        </authorList>
    </citation>
    <scope>NUCLEOTIDE SEQUENCE [LARGE SCALE GENOMIC DNA]</scope>
    <source>
        <strain evidence="4 5">Ac Nc2</strain>
    </source>
</reference>
<evidence type="ECO:0000256" key="2">
    <source>
        <dbReference type="SAM" id="MobiDB-lite"/>
    </source>
</evidence>
<dbReference type="PROSITE" id="PS50011">
    <property type="entry name" value="PROTEIN_KINASE_DOM"/>
    <property type="match status" value="1"/>
</dbReference>
<feature type="region of interest" description="Disordered" evidence="2">
    <location>
        <begin position="281"/>
        <end position="305"/>
    </location>
</feature>
<dbReference type="GO" id="GO:0005524">
    <property type="term" value="F:ATP binding"/>
    <property type="evidence" value="ECO:0007669"/>
    <property type="project" value="InterPro"/>
</dbReference>
<dbReference type="SUPFAM" id="SSF56112">
    <property type="entry name" value="Protein kinase-like (PK-like)"/>
    <property type="match status" value="1"/>
</dbReference>
<evidence type="ECO:0000313" key="4">
    <source>
        <dbReference type="EMBL" id="CCI39590.1"/>
    </source>
</evidence>
<keyword evidence="5" id="KW-1185">Reference proteome</keyword>
<feature type="region of interest" description="Disordered" evidence="2">
    <location>
        <begin position="322"/>
        <end position="351"/>
    </location>
</feature>
<name>A0A024FZU5_9STRA</name>
<evidence type="ECO:0000313" key="5">
    <source>
        <dbReference type="Proteomes" id="UP000053237"/>
    </source>
</evidence>
<dbReference type="STRING" id="65357.A0A024FZU5"/>
<feature type="compositionally biased region" description="Polar residues" evidence="2">
    <location>
        <begin position="324"/>
        <end position="344"/>
    </location>
</feature>
<dbReference type="Gene3D" id="1.10.510.10">
    <property type="entry name" value="Transferase(Phosphotransferase) domain 1"/>
    <property type="match status" value="1"/>
</dbReference>
<dbReference type="InterPro" id="IPR000719">
    <property type="entry name" value="Prot_kinase_dom"/>
</dbReference>
<evidence type="ECO:0000259" key="3">
    <source>
        <dbReference type="PROSITE" id="PS50011"/>
    </source>
</evidence>
<dbReference type="AlphaFoldDB" id="A0A024FZU5"/>
<dbReference type="GO" id="GO:0004672">
    <property type="term" value="F:protein kinase activity"/>
    <property type="evidence" value="ECO:0007669"/>
    <property type="project" value="InterPro"/>
</dbReference>
<dbReference type="InterPro" id="IPR050235">
    <property type="entry name" value="CK1_Ser-Thr_kinase"/>
</dbReference>
<organism evidence="4 5">
    <name type="scientific">Albugo candida</name>
    <dbReference type="NCBI Taxonomy" id="65357"/>
    <lineage>
        <taxon>Eukaryota</taxon>
        <taxon>Sar</taxon>
        <taxon>Stramenopiles</taxon>
        <taxon>Oomycota</taxon>
        <taxon>Peronosporomycetes</taxon>
        <taxon>Albuginales</taxon>
        <taxon>Albuginaceae</taxon>
        <taxon>Albugo</taxon>
    </lineage>
</organism>
<dbReference type="InParanoid" id="A0A024FZU5"/>
<dbReference type="EMBL" id="CAIX01000002">
    <property type="protein sequence ID" value="CCI39590.1"/>
    <property type="molecule type" value="Genomic_DNA"/>
</dbReference>
<accession>A0A024FZU5</accession>
<comment type="caution">
    <text evidence="4">The sequence shown here is derived from an EMBL/GenBank/DDBJ whole genome shotgun (WGS) entry which is preliminary data.</text>
</comment>
<dbReference type="PANTHER" id="PTHR11909">
    <property type="entry name" value="CASEIN KINASE-RELATED"/>
    <property type="match status" value="1"/>
</dbReference>
<evidence type="ECO:0000256" key="1">
    <source>
        <dbReference type="ARBA" id="ARBA00023860"/>
    </source>
</evidence>